<keyword evidence="3" id="KW-0238">DNA-binding</keyword>
<dbReference type="Gene3D" id="1.10.10.10">
    <property type="entry name" value="Winged helix-like DNA-binding domain superfamily/Winged helix DNA-binding domain"/>
    <property type="match status" value="1"/>
</dbReference>
<dbReference type="SUPFAM" id="SSF53850">
    <property type="entry name" value="Periplasmic binding protein-like II"/>
    <property type="match status" value="1"/>
</dbReference>
<proteinExistence type="inferred from homology"/>
<dbReference type="InterPro" id="IPR036390">
    <property type="entry name" value="WH_DNA-bd_sf"/>
</dbReference>
<dbReference type="EMBL" id="JBDIME010000046">
    <property type="protein sequence ID" value="MEN2793402.1"/>
    <property type="molecule type" value="Genomic_DNA"/>
</dbReference>
<gene>
    <name evidence="6" type="ORF">ABC974_27535</name>
</gene>
<organism evidence="6 7">
    <name type="scientific">Sphingomonas oligophenolica</name>
    <dbReference type="NCBI Taxonomy" id="301154"/>
    <lineage>
        <taxon>Bacteria</taxon>
        <taxon>Pseudomonadati</taxon>
        <taxon>Pseudomonadota</taxon>
        <taxon>Alphaproteobacteria</taxon>
        <taxon>Sphingomonadales</taxon>
        <taxon>Sphingomonadaceae</taxon>
        <taxon>Sphingomonas</taxon>
    </lineage>
</organism>
<comment type="caution">
    <text evidence="6">The sequence shown here is derived from an EMBL/GenBank/DDBJ whole genome shotgun (WGS) entry which is preliminary data.</text>
</comment>
<name>A0ABU9YC65_9SPHN</name>
<protein>
    <submittedName>
        <fullName evidence="6">LysR family transcriptional regulator</fullName>
    </submittedName>
</protein>
<dbReference type="Proteomes" id="UP001419910">
    <property type="component" value="Unassembled WGS sequence"/>
</dbReference>
<evidence type="ECO:0000313" key="7">
    <source>
        <dbReference type="Proteomes" id="UP001419910"/>
    </source>
</evidence>
<accession>A0ABU9YC65</accession>
<keyword evidence="7" id="KW-1185">Reference proteome</keyword>
<keyword evidence="2" id="KW-0805">Transcription regulation</keyword>
<evidence type="ECO:0000256" key="1">
    <source>
        <dbReference type="ARBA" id="ARBA00009437"/>
    </source>
</evidence>
<evidence type="ECO:0000256" key="2">
    <source>
        <dbReference type="ARBA" id="ARBA00023015"/>
    </source>
</evidence>
<evidence type="ECO:0000256" key="4">
    <source>
        <dbReference type="ARBA" id="ARBA00023163"/>
    </source>
</evidence>
<dbReference type="RefSeq" id="WP_343892775.1">
    <property type="nucleotide sequence ID" value="NZ_BAAAEH010000063.1"/>
</dbReference>
<dbReference type="PANTHER" id="PTHR30126:SF40">
    <property type="entry name" value="HTH-TYPE TRANSCRIPTIONAL REGULATOR GLTR"/>
    <property type="match status" value="1"/>
</dbReference>
<dbReference type="PROSITE" id="PS50931">
    <property type="entry name" value="HTH_LYSR"/>
    <property type="match status" value="1"/>
</dbReference>
<keyword evidence="4" id="KW-0804">Transcription</keyword>
<comment type="similarity">
    <text evidence="1">Belongs to the LysR transcriptional regulatory family.</text>
</comment>
<sequence>MKLPSGFDLNSIEVFMLTAEFGGMTQSAQHLGMTQSAVSQTISKLEAALGVRLFDRGMRPLALTPSGKLLLRDGSNLIAAAKGLAREVREGSEHPAECVTIAMAESIANHLTAPLLQGIGGRALSWQLRSGISLLQHHEFLARKLDMLITGSSQLEEVESVEHFPIMTEEFILIAPIDFPVADDPIDALKDRPFIRYSLLSAMGQRIERQIARMRLQLPNGVEVDSTLQQLSSVAAGLGWSITTPLCLASHPDVLPRLRAMPMRRAQFRRHIQLVSRRGEFGTLPRDIATLATESLRNGRLPALAEVLPWLSATITWPGEPARNGDAED</sequence>
<evidence type="ECO:0000256" key="3">
    <source>
        <dbReference type="ARBA" id="ARBA00023125"/>
    </source>
</evidence>
<dbReference type="Pfam" id="PF03466">
    <property type="entry name" value="LysR_substrate"/>
    <property type="match status" value="1"/>
</dbReference>
<dbReference type="Pfam" id="PF00126">
    <property type="entry name" value="HTH_1"/>
    <property type="match status" value="1"/>
</dbReference>
<dbReference type="PRINTS" id="PR00039">
    <property type="entry name" value="HTHLYSR"/>
</dbReference>
<evidence type="ECO:0000259" key="5">
    <source>
        <dbReference type="PROSITE" id="PS50931"/>
    </source>
</evidence>
<evidence type="ECO:0000313" key="6">
    <source>
        <dbReference type="EMBL" id="MEN2793402.1"/>
    </source>
</evidence>
<feature type="domain" description="HTH lysR-type" evidence="5">
    <location>
        <begin position="7"/>
        <end position="64"/>
    </location>
</feature>
<dbReference type="InterPro" id="IPR005119">
    <property type="entry name" value="LysR_subst-bd"/>
</dbReference>
<reference evidence="6 7" key="1">
    <citation type="submission" date="2024-05" db="EMBL/GenBank/DDBJ databases">
        <authorList>
            <person name="Liu Q."/>
            <person name="Xin Y.-H."/>
        </authorList>
    </citation>
    <scope>NUCLEOTIDE SEQUENCE [LARGE SCALE GENOMIC DNA]</scope>
    <source>
        <strain evidence="6 7">CGMCC 1.10181</strain>
    </source>
</reference>
<dbReference type="InterPro" id="IPR036388">
    <property type="entry name" value="WH-like_DNA-bd_sf"/>
</dbReference>
<dbReference type="Gene3D" id="3.40.190.290">
    <property type="match status" value="1"/>
</dbReference>
<dbReference type="PANTHER" id="PTHR30126">
    <property type="entry name" value="HTH-TYPE TRANSCRIPTIONAL REGULATOR"/>
    <property type="match status" value="1"/>
</dbReference>
<dbReference type="CDD" id="cd05466">
    <property type="entry name" value="PBP2_LTTR_substrate"/>
    <property type="match status" value="1"/>
</dbReference>
<dbReference type="InterPro" id="IPR000847">
    <property type="entry name" value="LysR_HTH_N"/>
</dbReference>
<dbReference type="SUPFAM" id="SSF46785">
    <property type="entry name" value="Winged helix' DNA-binding domain"/>
    <property type="match status" value="1"/>
</dbReference>